<protein>
    <submittedName>
        <fullName evidence="3">Uncharacterized protein</fullName>
    </submittedName>
</protein>
<reference evidence="3" key="3">
    <citation type="submission" date="2025-08" db="UniProtKB">
        <authorList>
            <consortium name="RefSeq"/>
        </authorList>
    </citation>
    <scope>IDENTIFICATION</scope>
    <source>
        <strain evidence="3">CBS 342.82</strain>
    </source>
</reference>
<evidence type="ECO:0000313" key="2">
    <source>
        <dbReference type="Proteomes" id="UP000504637"/>
    </source>
</evidence>
<name>A0A6J3M250_9PEZI</name>
<accession>A0A6J3M250</accession>
<dbReference type="GeneID" id="54360990"/>
<gene>
    <name evidence="3" type="ORF">K489DRAFT_370879</name>
</gene>
<organism evidence="3">
    <name type="scientific">Dissoconium aciculare CBS 342.82</name>
    <dbReference type="NCBI Taxonomy" id="1314786"/>
    <lineage>
        <taxon>Eukaryota</taxon>
        <taxon>Fungi</taxon>
        <taxon>Dikarya</taxon>
        <taxon>Ascomycota</taxon>
        <taxon>Pezizomycotina</taxon>
        <taxon>Dothideomycetes</taxon>
        <taxon>Dothideomycetidae</taxon>
        <taxon>Mycosphaerellales</taxon>
        <taxon>Dissoconiaceae</taxon>
        <taxon>Dissoconium</taxon>
    </lineage>
</organism>
<evidence type="ECO:0000313" key="3">
    <source>
        <dbReference type="RefSeq" id="XP_033459024.1"/>
    </source>
</evidence>
<reference evidence="3" key="1">
    <citation type="submission" date="2020-01" db="EMBL/GenBank/DDBJ databases">
        <authorList>
            <consortium name="DOE Joint Genome Institute"/>
            <person name="Haridas S."/>
            <person name="Albert R."/>
            <person name="Binder M."/>
            <person name="Bloem J."/>
            <person name="Labutti K."/>
            <person name="Salamov A."/>
            <person name="Andreopoulos B."/>
            <person name="Baker S.E."/>
            <person name="Barry K."/>
            <person name="Bills G."/>
            <person name="Bluhm B.H."/>
            <person name="Cannon C."/>
            <person name="Castanera R."/>
            <person name="Culley D.E."/>
            <person name="Daum C."/>
            <person name="Ezra D."/>
            <person name="Gonzalez J.B."/>
            <person name="Henrissat B."/>
            <person name="Kuo A."/>
            <person name="Liang C."/>
            <person name="Lipzen A."/>
            <person name="Lutzoni F."/>
            <person name="Magnuson J."/>
            <person name="Mondo S."/>
            <person name="Nolan M."/>
            <person name="Ohm R."/>
            <person name="Pangilinan J."/>
            <person name="Park H.-J."/>
            <person name="Ramirez L."/>
            <person name="Alfaro M."/>
            <person name="Sun H."/>
            <person name="Tritt A."/>
            <person name="Yoshinaga Y."/>
            <person name="Zwiers L.-H."/>
            <person name="Turgeon B.G."/>
            <person name="Goodwin S.B."/>
            <person name="Spatafora J.W."/>
            <person name="Crous P.W."/>
            <person name="Grigoriev I.V."/>
        </authorList>
    </citation>
    <scope>NUCLEOTIDE SEQUENCE</scope>
    <source>
        <strain evidence="3">CBS 342.82</strain>
    </source>
</reference>
<dbReference type="AlphaFoldDB" id="A0A6J3M250"/>
<keyword evidence="2" id="KW-1185">Reference proteome</keyword>
<dbReference type="Proteomes" id="UP000504637">
    <property type="component" value="Unplaced"/>
</dbReference>
<proteinExistence type="predicted"/>
<reference evidence="3" key="2">
    <citation type="submission" date="2020-04" db="EMBL/GenBank/DDBJ databases">
        <authorList>
            <consortium name="NCBI Genome Project"/>
        </authorList>
    </citation>
    <scope>NUCLEOTIDE SEQUENCE</scope>
    <source>
        <strain evidence="3">CBS 342.82</strain>
    </source>
</reference>
<feature type="chain" id="PRO_5026983257" evidence="1">
    <location>
        <begin position="17"/>
        <end position="126"/>
    </location>
</feature>
<dbReference type="RefSeq" id="XP_033459024.1">
    <property type="nucleotide sequence ID" value="XM_033603190.1"/>
</dbReference>
<dbReference type="OrthoDB" id="4670611at2759"/>
<sequence length="126" mass="13543">MKYTIILSALAALAAAAPTLSPRNEDIYATFYNDDSCTQNKGIAVNVRNPGCLNESGRRSIYFQGGFNDSDVMLVESPGQNCPCQSHCDPINLNAHASNPFCLAIDLTAYQSVRFVGGTRCSANNC</sequence>
<feature type="signal peptide" evidence="1">
    <location>
        <begin position="1"/>
        <end position="16"/>
    </location>
</feature>
<evidence type="ECO:0000256" key="1">
    <source>
        <dbReference type="SAM" id="SignalP"/>
    </source>
</evidence>
<keyword evidence="1" id="KW-0732">Signal</keyword>